<dbReference type="Proteomes" id="UP000001542">
    <property type="component" value="Unassembled WGS sequence"/>
</dbReference>
<dbReference type="VEuPathDB" id="TrichDB:TVAGG3_0985950"/>
<gene>
    <name evidence="1" type="ORF">TVAG_014290</name>
</gene>
<reference evidence="1" key="2">
    <citation type="journal article" date="2007" name="Science">
        <title>Draft genome sequence of the sexually transmitted pathogen Trichomonas vaginalis.</title>
        <authorList>
            <person name="Carlton J.M."/>
            <person name="Hirt R.P."/>
            <person name="Silva J.C."/>
            <person name="Delcher A.L."/>
            <person name="Schatz M."/>
            <person name="Zhao Q."/>
            <person name="Wortman J.R."/>
            <person name="Bidwell S.L."/>
            <person name="Alsmark U.C.M."/>
            <person name="Besteiro S."/>
            <person name="Sicheritz-Ponten T."/>
            <person name="Noel C.J."/>
            <person name="Dacks J.B."/>
            <person name="Foster P.G."/>
            <person name="Simillion C."/>
            <person name="Van de Peer Y."/>
            <person name="Miranda-Saavedra D."/>
            <person name="Barton G.J."/>
            <person name="Westrop G.D."/>
            <person name="Mueller S."/>
            <person name="Dessi D."/>
            <person name="Fiori P.L."/>
            <person name="Ren Q."/>
            <person name="Paulsen I."/>
            <person name="Zhang H."/>
            <person name="Bastida-Corcuera F.D."/>
            <person name="Simoes-Barbosa A."/>
            <person name="Brown M.T."/>
            <person name="Hayes R.D."/>
            <person name="Mukherjee M."/>
            <person name="Okumura C.Y."/>
            <person name="Schneider R."/>
            <person name="Smith A.J."/>
            <person name="Vanacova S."/>
            <person name="Villalvazo M."/>
            <person name="Haas B.J."/>
            <person name="Pertea M."/>
            <person name="Feldblyum T.V."/>
            <person name="Utterback T.R."/>
            <person name="Shu C.L."/>
            <person name="Osoegawa K."/>
            <person name="de Jong P.J."/>
            <person name="Hrdy I."/>
            <person name="Horvathova L."/>
            <person name="Zubacova Z."/>
            <person name="Dolezal P."/>
            <person name="Malik S.B."/>
            <person name="Logsdon J.M. Jr."/>
            <person name="Henze K."/>
            <person name="Gupta A."/>
            <person name="Wang C.C."/>
            <person name="Dunne R.L."/>
            <person name="Upcroft J.A."/>
            <person name="Upcroft P."/>
            <person name="White O."/>
            <person name="Salzberg S.L."/>
            <person name="Tang P."/>
            <person name="Chiu C.-H."/>
            <person name="Lee Y.-S."/>
            <person name="Embley T.M."/>
            <person name="Coombs G.H."/>
            <person name="Mottram J.C."/>
            <person name="Tachezy J."/>
            <person name="Fraser-Liggett C.M."/>
            <person name="Johnson P.J."/>
        </authorList>
    </citation>
    <scope>NUCLEOTIDE SEQUENCE [LARGE SCALE GENOMIC DNA]</scope>
    <source>
        <strain evidence="1">G3</strain>
    </source>
</reference>
<dbReference type="RefSeq" id="XP_001582648.1">
    <property type="nucleotide sequence ID" value="XM_001582598.1"/>
</dbReference>
<evidence type="ECO:0000313" key="1">
    <source>
        <dbReference type="EMBL" id="EAY21662.1"/>
    </source>
</evidence>
<sequence length="1003" mass="112904">MLANLIKKEQLVSASGSTDLLIHTHSVNVGNLILSSILTKANSVFLIAQSKDLPNNMICKANINNAKVLLTKLSPDMSSLACFLADSKICILSTVPFLNFVSPNTINGLVNTPMFSHSTLGYTLNPEKSTNGYRESQPFKFNVINAFWWHPIKRKYLIIIESNGVQIISTHSFTVVKSLQYSDVVTGSFAALENGIGKIALFTKTNTHIITIQQQNEEITHTTTLEGILYDYSIPILTQMCELKDSKWLLTVLNQKLIFYDNDIQTIPITSFDTNSSKTTSFAVTKNFLYEVTDGIASVQFIKSIDVRKHELMRDVISMTVVDAQNDIVLLLSPSSATIFSLRAEPKILFNEFLLRHQYRDAFALCDGFNLDMKSECEQAATKCIKSGDCDSALEVLREGKCEIRSALQRLLSEGKEKYALHLLLRSPSMLPKDKTDKIFENLLLKIYYKQQCFSRMNLLLKRIVRPSSILPTLISFNQTQLYKDLVDGKEIEGYPLALLARFTMENQIETTKYLEYASQLDLQEMPRIFSPEFKALMHSARKPDGCAELSSIPVCSTLKFTKNSNYYLHSGHLYSNGSMTDPLDDRNYLSFEIFGDRIFTTDEKFNVYSSPLSNIKFDPLDCPQTFMMQSDSKSIVFLSVNGSILKLGNGRFFETYDGDFVDICFYKGTMYGLDEHGVVFSFSDKSKKEVYSNKFINAIAASSNGIVYVSGQNCIYNSEEIQLDFVPEVIKSCENYSVVAGHGKAAIFGESVKIITYSERIGTILDITNDIHDNIVIIGSSASPMFINQPQPEFNDFNFSECQLIVSKYPSDISLKIVNHACRTMLLFLYGKFDEIEGKYEEIAPFVLKMDTLNAIAAIRAIATNCSSFPDILLSSDVCRTAFLQHPQDLKVLKQNQLVKLLPPVIKQKGCSMDLVQSILKPPSSSSIISSSMARESDLIAFSCSHVMNQTELDSSLFSLKEFFETAKLKKSYQCIESNYKQNSIDLQCPRCLLRHLSQKYK</sequence>
<keyword evidence="2" id="KW-1185">Reference proteome</keyword>
<dbReference type="EMBL" id="DS113189">
    <property type="protein sequence ID" value="EAY21662.1"/>
    <property type="molecule type" value="Genomic_DNA"/>
</dbReference>
<reference evidence="1" key="1">
    <citation type="submission" date="2006-10" db="EMBL/GenBank/DDBJ databases">
        <authorList>
            <person name="Amadeo P."/>
            <person name="Zhao Q."/>
            <person name="Wortman J."/>
            <person name="Fraser-Liggett C."/>
            <person name="Carlton J."/>
        </authorList>
    </citation>
    <scope>NUCLEOTIDE SEQUENCE</scope>
    <source>
        <strain evidence="1">G3</strain>
    </source>
</reference>
<organism evidence="1 2">
    <name type="scientific">Trichomonas vaginalis (strain ATCC PRA-98 / G3)</name>
    <dbReference type="NCBI Taxonomy" id="412133"/>
    <lineage>
        <taxon>Eukaryota</taxon>
        <taxon>Metamonada</taxon>
        <taxon>Parabasalia</taxon>
        <taxon>Trichomonadida</taxon>
        <taxon>Trichomonadidae</taxon>
        <taxon>Trichomonas</taxon>
    </lineage>
</organism>
<dbReference type="InParanoid" id="A2DDI3"/>
<proteinExistence type="predicted"/>
<name>A2DDI3_TRIV3</name>
<dbReference type="KEGG" id="tva:5467212"/>
<accession>A2DDI3</accession>
<protein>
    <submittedName>
        <fullName evidence="1">Uncharacterized protein</fullName>
    </submittedName>
</protein>
<dbReference type="AlphaFoldDB" id="A2DDI3"/>
<dbReference type="VEuPathDB" id="TrichDB:TVAG_014290"/>
<evidence type="ECO:0000313" key="2">
    <source>
        <dbReference type="Proteomes" id="UP000001542"/>
    </source>
</evidence>